<dbReference type="EMBL" id="JAELUQ010000001">
    <property type="protein sequence ID" value="KAG7421737.1"/>
    <property type="molecule type" value="Genomic_DNA"/>
</dbReference>
<sequence>MAINSVKGAQDPQALFGPGMYAAVQKGRYPKAHICIDIELLKSDRCVSSLWKKHEVAGITTRGPSEEKAKTPSMIMSSTTRYTTRPANTIAQTPTQWSSTHYRLYRNHPLSAASRLRCKSTGINDASSDGALLTELSPMPPANLSQMRCRLRGTSPGINSARLLGGGRESLSFMKLRAAQSPHHHLQHPNQKRLHTANLVKRPQFQQLNINGFNRFKQDRIPDNKLI</sequence>
<dbReference type="Proteomes" id="UP000694050">
    <property type="component" value="Unassembled WGS sequence"/>
</dbReference>
<protein>
    <submittedName>
        <fullName evidence="1">Uncharacterized protein</fullName>
    </submittedName>
</protein>
<dbReference type="AlphaFoldDB" id="A0A8J5PLZ4"/>
<comment type="caution">
    <text evidence="1">The sequence shown here is derived from an EMBL/GenBank/DDBJ whole genome shotgun (WGS) entry which is preliminary data.</text>
</comment>
<evidence type="ECO:0000313" key="2">
    <source>
        <dbReference type="Proteomes" id="UP000694050"/>
    </source>
</evidence>
<name>A0A8J5PLZ4_FUSOX</name>
<gene>
    <name evidence="1" type="ORF">Forpe1208_v001797</name>
</gene>
<proteinExistence type="predicted"/>
<reference evidence="1" key="1">
    <citation type="submission" date="2021-04" db="EMBL/GenBank/DDBJ databases">
        <title>First draft genome resource for Brassicaceae pathogens Fusarium oxysporum f. sp. raphani and Fusarium oxysporum f. sp. rapae.</title>
        <authorList>
            <person name="Asai S."/>
        </authorList>
    </citation>
    <scope>NUCLEOTIDE SEQUENCE</scope>
    <source>
        <strain evidence="1">Tf1208</strain>
    </source>
</reference>
<accession>A0A8J5PLZ4</accession>
<organism evidence="1 2">
    <name type="scientific">Fusarium oxysporum f. sp. rapae</name>
    <dbReference type="NCBI Taxonomy" id="485398"/>
    <lineage>
        <taxon>Eukaryota</taxon>
        <taxon>Fungi</taxon>
        <taxon>Dikarya</taxon>
        <taxon>Ascomycota</taxon>
        <taxon>Pezizomycotina</taxon>
        <taxon>Sordariomycetes</taxon>
        <taxon>Hypocreomycetidae</taxon>
        <taxon>Hypocreales</taxon>
        <taxon>Nectriaceae</taxon>
        <taxon>Fusarium</taxon>
        <taxon>Fusarium oxysporum species complex</taxon>
    </lineage>
</organism>
<evidence type="ECO:0000313" key="1">
    <source>
        <dbReference type="EMBL" id="KAG7421737.1"/>
    </source>
</evidence>